<keyword evidence="1" id="KW-0732">Signal</keyword>
<protein>
    <submittedName>
        <fullName evidence="2">YHS domain protein</fullName>
    </submittedName>
    <submittedName>
        <fullName evidence="3">YHS domain-containing protein</fullName>
    </submittedName>
</protein>
<evidence type="ECO:0000256" key="1">
    <source>
        <dbReference type="SAM" id="SignalP"/>
    </source>
</evidence>
<accession>A0AAC9ARD8</accession>
<feature type="chain" id="PRO_5042021461" evidence="1">
    <location>
        <begin position="29"/>
        <end position="155"/>
    </location>
</feature>
<dbReference type="Proteomes" id="UP000075755">
    <property type="component" value="Chromosome"/>
</dbReference>
<dbReference type="EMBL" id="JACICB010000001">
    <property type="protein sequence ID" value="MBB3703875.1"/>
    <property type="molecule type" value="Genomic_DNA"/>
</dbReference>
<keyword evidence="5" id="KW-1185">Reference proteome</keyword>
<evidence type="ECO:0000313" key="2">
    <source>
        <dbReference type="EMBL" id="AMS41777.1"/>
    </source>
</evidence>
<sequence length="155" mass="16557">MDRRRLILTAMFLPLAVSGALGPGVARAKQAMVYTGKPPGVGAGGYDVVAYFTAGKATKGLPAHVAVHDGITYRFASAANRGTFLRSPARYLPQYGGYCAYAVSQGATASSDPNAWTVVGDKLYLNYSKSVRSLWRQDVEGNIAKAERNWPGVLK</sequence>
<dbReference type="NCBIfam" id="NF041384">
    <property type="entry name" value="YHS_seleno_dom"/>
    <property type="match status" value="1"/>
</dbReference>
<gene>
    <name evidence="2" type="ORF">AA2016_2852</name>
    <name evidence="3" type="ORF">FHS67_000169</name>
</gene>
<proteinExistence type="predicted"/>
<name>A0AAC9ARD8_AMIAI</name>
<reference evidence="2 4" key="1">
    <citation type="submission" date="2016-03" db="EMBL/GenBank/DDBJ databases">
        <title>Complete genome of Aminobacter aminovorans KCTC 2477.</title>
        <authorList>
            <person name="Kim K.M."/>
        </authorList>
    </citation>
    <scope>NUCLEOTIDE SEQUENCE [LARGE SCALE GENOMIC DNA]</scope>
    <source>
        <strain evidence="2 4">KCTC 2477</strain>
    </source>
</reference>
<evidence type="ECO:0000313" key="5">
    <source>
        <dbReference type="Proteomes" id="UP000577697"/>
    </source>
</evidence>
<dbReference type="KEGG" id="aak:AA2016_2852"/>
<dbReference type="Proteomes" id="UP000577697">
    <property type="component" value="Unassembled WGS sequence"/>
</dbReference>
<organism evidence="2 4">
    <name type="scientific">Aminobacter aminovorans</name>
    <name type="common">Chelatobacter heintzii</name>
    <dbReference type="NCBI Taxonomy" id="83263"/>
    <lineage>
        <taxon>Bacteria</taxon>
        <taxon>Pseudomonadati</taxon>
        <taxon>Pseudomonadota</taxon>
        <taxon>Alphaproteobacteria</taxon>
        <taxon>Hyphomicrobiales</taxon>
        <taxon>Phyllobacteriaceae</taxon>
        <taxon>Aminobacter</taxon>
    </lineage>
</organism>
<dbReference type="RefSeq" id="WP_067960508.1">
    <property type="nucleotide sequence ID" value="NZ_CP015005.1"/>
</dbReference>
<reference evidence="3 5" key="2">
    <citation type="submission" date="2020-08" db="EMBL/GenBank/DDBJ databases">
        <title>Genomic Encyclopedia of Type Strains, Phase IV (KMG-IV): sequencing the most valuable type-strain genomes for metagenomic binning, comparative biology and taxonomic classification.</title>
        <authorList>
            <person name="Goeker M."/>
        </authorList>
    </citation>
    <scope>NUCLEOTIDE SEQUENCE [LARGE SCALE GENOMIC DNA]</scope>
    <source>
        <strain evidence="3 5">DSM 10368</strain>
    </source>
</reference>
<dbReference type="EMBL" id="CP015005">
    <property type="protein sequence ID" value="AMS41777.1"/>
    <property type="molecule type" value="Genomic_DNA"/>
</dbReference>
<feature type="signal peptide" evidence="1">
    <location>
        <begin position="1"/>
        <end position="28"/>
    </location>
</feature>
<evidence type="ECO:0000313" key="4">
    <source>
        <dbReference type="Proteomes" id="UP000075755"/>
    </source>
</evidence>
<evidence type="ECO:0000313" key="3">
    <source>
        <dbReference type="EMBL" id="MBB3703875.1"/>
    </source>
</evidence>
<dbReference type="AlphaFoldDB" id="A0AAC9ARD8"/>